<keyword evidence="4" id="KW-0808">Transferase</keyword>
<sequence>MKQKTPSRKQQTHKKKKGLIVFAIPTYNEADNISNIVSVIDTGLQKYFKAYDALIINADNDSPDGTKNAFLRTRTKSRKKYLSSRKHYKRKVKGKGYNMQMALEYAQKQNALAIGFVDGDIRSANPEWVKKLISPILKGYDQVLPIFLRNEYDGSITNMLVFPVMQGFLNTNIRQPIGGETALSRDAINVMLLRKWNDTAHLYGVDIYFVIQGIIHRLKIAQVSLGIKEHKPSAPKLDSMFLQVANSLLGQLRYYRKAWDKPRIEKQNIPTVTMTGKNNLHTPEVAFNYKHKKELLIDDFRRHKKVLPSICNKALINYLSRHLVPEKIFTVSARDWAEIVYTVLHRKKHFTKKELEGLRVLFFARFLTYYREVLEMTHESSEKHIIKQAHTFRVVRRQQKSRTTAAKI</sequence>
<dbReference type="SUPFAM" id="SSF53448">
    <property type="entry name" value="Nucleotide-diphospho-sugar transferases"/>
    <property type="match status" value="1"/>
</dbReference>
<evidence type="ECO:0000256" key="2">
    <source>
        <dbReference type="ARBA" id="ARBA00006739"/>
    </source>
</evidence>
<evidence type="ECO:0000256" key="4">
    <source>
        <dbReference type="ARBA" id="ARBA00022679"/>
    </source>
</evidence>
<evidence type="ECO:0000256" key="3">
    <source>
        <dbReference type="ARBA" id="ARBA00022676"/>
    </source>
</evidence>
<dbReference type="PANTHER" id="PTHR48090:SF10">
    <property type="entry name" value="GLUCOSYL-3-PHOSPHOGLYCERATE SYNTHASE"/>
    <property type="match status" value="1"/>
</dbReference>
<dbReference type="GO" id="GO:0016757">
    <property type="term" value="F:glycosyltransferase activity"/>
    <property type="evidence" value="ECO:0007669"/>
    <property type="project" value="UniProtKB-KW"/>
</dbReference>
<keyword evidence="3" id="KW-0328">Glycosyltransferase</keyword>
<evidence type="ECO:0000256" key="1">
    <source>
        <dbReference type="ARBA" id="ARBA00001946"/>
    </source>
</evidence>
<evidence type="ECO:0000313" key="7">
    <source>
        <dbReference type="EMBL" id="PIR69619.1"/>
    </source>
</evidence>
<dbReference type="InterPro" id="IPR050256">
    <property type="entry name" value="Glycosyltransferase_2"/>
</dbReference>
<organism evidence="7 8">
    <name type="scientific">Candidatus Niyogibacteria bacterium CG10_big_fil_rev_8_21_14_0_10_46_36</name>
    <dbReference type="NCBI Taxonomy" id="1974726"/>
    <lineage>
        <taxon>Bacteria</taxon>
        <taxon>Candidatus Niyogiibacteriota</taxon>
    </lineage>
</organism>
<keyword evidence="5" id="KW-0460">Magnesium</keyword>
<dbReference type="PANTHER" id="PTHR48090">
    <property type="entry name" value="UNDECAPRENYL-PHOSPHATE 4-DEOXY-4-FORMAMIDO-L-ARABINOSE TRANSFERASE-RELATED"/>
    <property type="match status" value="1"/>
</dbReference>
<accession>A0A2H0TDH7</accession>
<dbReference type="Proteomes" id="UP000231503">
    <property type="component" value="Unassembled WGS sequence"/>
</dbReference>
<evidence type="ECO:0000313" key="8">
    <source>
        <dbReference type="Proteomes" id="UP000231503"/>
    </source>
</evidence>
<dbReference type="AlphaFoldDB" id="A0A2H0TDH7"/>
<dbReference type="InterPro" id="IPR001173">
    <property type="entry name" value="Glyco_trans_2-like"/>
</dbReference>
<evidence type="ECO:0000259" key="6">
    <source>
        <dbReference type="Pfam" id="PF00535"/>
    </source>
</evidence>
<name>A0A2H0TDH7_9BACT</name>
<evidence type="ECO:0000256" key="5">
    <source>
        <dbReference type="ARBA" id="ARBA00022842"/>
    </source>
</evidence>
<reference evidence="8" key="1">
    <citation type="submission" date="2017-09" db="EMBL/GenBank/DDBJ databases">
        <title>Depth-based differentiation of microbial function through sediment-hosted aquifers and enrichment of novel symbionts in the deep terrestrial subsurface.</title>
        <authorList>
            <person name="Probst A.J."/>
            <person name="Ladd B."/>
            <person name="Jarett J.K."/>
            <person name="Geller-Mcgrath D.E."/>
            <person name="Sieber C.M.K."/>
            <person name="Emerson J.B."/>
            <person name="Anantharaman K."/>
            <person name="Thomas B.C."/>
            <person name="Malmstrom R."/>
            <person name="Stieglmeier M."/>
            <person name="Klingl A."/>
            <person name="Woyke T."/>
            <person name="Ryan C.M."/>
            <person name="Banfield J.F."/>
        </authorList>
    </citation>
    <scope>NUCLEOTIDE SEQUENCE [LARGE SCALE GENOMIC DNA]</scope>
</reference>
<comment type="similarity">
    <text evidence="2">Belongs to the glycosyltransferase 2 family.</text>
</comment>
<proteinExistence type="inferred from homology"/>
<dbReference type="InterPro" id="IPR029044">
    <property type="entry name" value="Nucleotide-diphossugar_trans"/>
</dbReference>
<comment type="cofactor">
    <cofactor evidence="1">
        <name>Mg(2+)</name>
        <dbReference type="ChEBI" id="CHEBI:18420"/>
    </cofactor>
</comment>
<feature type="domain" description="Glycosyltransferase 2-like" evidence="6">
    <location>
        <begin position="23"/>
        <end position="159"/>
    </location>
</feature>
<gene>
    <name evidence="7" type="ORF">COU47_02595</name>
</gene>
<comment type="caution">
    <text evidence="7">The sequence shown here is derived from an EMBL/GenBank/DDBJ whole genome shotgun (WGS) entry which is preliminary data.</text>
</comment>
<dbReference type="EMBL" id="PFCO01000005">
    <property type="protein sequence ID" value="PIR69619.1"/>
    <property type="molecule type" value="Genomic_DNA"/>
</dbReference>
<dbReference type="Pfam" id="PF00535">
    <property type="entry name" value="Glycos_transf_2"/>
    <property type="match status" value="1"/>
</dbReference>
<dbReference type="Gene3D" id="3.90.550.10">
    <property type="entry name" value="Spore Coat Polysaccharide Biosynthesis Protein SpsA, Chain A"/>
    <property type="match status" value="1"/>
</dbReference>
<protein>
    <recommendedName>
        <fullName evidence="6">Glycosyltransferase 2-like domain-containing protein</fullName>
    </recommendedName>
</protein>